<keyword evidence="4" id="KW-1185">Reference proteome</keyword>
<gene>
    <name evidence="3" type="ORF">F8O01_08215</name>
    <name evidence="2" type="ORF">F8O01_15130</name>
</gene>
<name>A0A7J5BUQ6_9MICO</name>
<dbReference type="InterPro" id="IPR029039">
    <property type="entry name" value="Flavoprotein-like_sf"/>
</dbReference>
<sequence>MSLGDTGGHRSHATCIGSAASSSPIGVLMSAQDPVVVAVVADPYPSVRTRSAVEELLAGASDAGATTSIIETSDGTLDDEQRARIEGADGVVLASPTYRATAAWPLKRLLDETERSTGTAPHSPLRGKAVQTILTGASDHHFLGSDPIRAVLSGFFAAQLLSPGLYFAASSFTPEKTPEDDEARILRAHGRALVELARTVRGNEAFEALFPLV</sequence>
<feature type="domain" description="NADPH-dependent FMN reductase-like" evidence="1">
    <location>
        <begin position="36"/>
        <end position="143"/>
    </location>
</feature>
<proteinExistence type="predicted"/>
<protein>
    <submittedName>
        <fullName evidence="3">NADPH-dependent oxidoreductase</fullName>
    </submittedName>
</protein>
<dbReference type="SUPFAM" id="SSF52218">
    <property type="entry name" value="Flavoproteins"/>
    <property type="match status" value="1"/>
</dbReference>
<evidence type="ECO:0000313" key="3">
    <source>
        <dbReference type="EMBL" id="KAB1657228.1"/>
    </source>
</evidence>
<evidence type="ECO:0000259" key="1">
    <source>
        <dbReference type="Pfam" id="PF03358"/>
    </source>
</evidence>
<dbReference type="GO" id="GO:0016491">
    <property type="term" value="F:oxidoreductase activity"/>
    <property type="evidence" value="ECO:0007669"/>
    <property type="project" value="InterPro"/>
</dbReference>
<dbReference type="Proteomes" id="UP000467240">
    <property type="component" value="Unassembled WGS sequence"/>
</dbReference>
<dbReference type="InterPro" id="IPR005025">
    <property type="entry name" value="FMN_Rdtase-like_dom"/>
</dbReference>
<dbReference type="AlphaFoldDB" id="A0A7J5BUQ6"/>
<reference evidence="3 4" key="1">
    <citation type="submission" date="2019-09" db="EMBL/GenBank/DDBJ databases">
        <title>Phylogeny of genus Pseudoclavibacter and closely related genus.</title>
        <authorList>
            <person name="Li Y."/>
        </authorList>
    </citation>
    <scope>NUCLEOTIDE SEQUENCE [LARGE SCALE GENOMIC DNA]</scope>
    <source>
        <strain evidence="3 4">DSM 23821</strain>
    </source>
</reference>
<dbReference type="EMBL" id="WBJZ01000009">
    <property type="protein sequence ID" value="KAB1657228.1"/>
    <property type="molecule type" value="Genomic_DNA"/>
</dbReference>
<organism evidence="3 4">
    <name type="scientific">Pseudoclavibacter chungangensis</name>
    <dbReference type="NCBI Taxonomy" id="587635"/>
    <lineage>
        <taxon>Bacteria</taxon>
        <taxon>Bacillati</taxon>
        <taxon>Actinomycetota</taxon>
        <taxon>Actinomycetes</taxon>
        <taxon>Micrococcales</taxon>
        <taxon>Microbacteriaceae</taxon>
        <taxon>Pseudoclavibacter</taxon>
    </lineage>
</organism>
<evidence type="ECO:0000313" key="2">
    <source>
        <dbReference type="EMBL" id="KAB1653408.1"/>
    </source>
</evidence>
<accession>A0A7J5BUQ6</accession>
<dbReference type="OrthoDB" id="4945646at2"/>
<comment type="caution">
    <text evidence="3">The sequence shown here is derived from an EMBL/GenBank/DDBJ whole genome shotgun (WGS) entry which is preliminary data.</text>
</comment>
<dbReference type="Pfam" id="PF03358">
    <property type="entry name" value="FMN_red"/>
    <property type="match status" value="1"/>
</dbReference>
<dbReference type="EMBL" id="WBJZ01000023">
    <property type="protein sequence ID" value="KAB1653408.1"/>
    <property type="molecule type" value="Genomic_DNA"/>
</dbReference>
<dbReference type="Gene3D" id="3.40.50.360">
    <property type="match status" value="1"/>
</dbReference>
<evidence type="ECO:0000313" key="4">
    <source>
        <dbReference type="Proteomes" id="UP000467240"/>
    </source>
</evidence>